<name>A0AAD4HAQ8_9AGAM</name>
<reference evidence="2" key="1">
    <citation type="journal article" date="2020" name="New Phytol.">
        <title>Comparative genomics reveals dynamic genome evolution in host specialist ectomycorrhizal fungi.</title>
        <authorList>
            <person name="Lofgren L.A."/>
            <person name="Nguyen N.H."/>
            <person name="Vilgalys R."/>
            <person name="Ruytinx J."/>
            <person name="Liao H.L."/>
            <person name="Branco S."/>
            <person name="Kuo A."/>
            <person name="LaButti K."/>
            <person name="Lipzen A."/>
            <person name="Andreopoulos W."/>
            <person name="Pangilinan J."/>
            <person name="Riley R."/>
            <person name="Hundley H."/>
            <person name="Na H."/>
            <person name="Barry K."/>
            <person name="Grigoriev I.V."/>
            <person name="Stajich J.E."/>
            <person name="Kennedy P.G."/>
        </authorList>
    </citation>
    <scope>NUCLEOTIDE SEQUENCE</scope>
    <source>
        <strain evidence="2">FC203</strain>
    </source>
</reference>
<comment type="caution">
    <text evidence="2">The sequence shown here is derived from an EMBL/GenBank/DDBJ whole genome shotgun (WGS) entry which is preliminary data.</text>
</comment>
<proteinExistence type="predicted"/>
<gene>
    <name evidence="2" type="ORF">F5891DRAFT_1241803</name>
</gene>
<dbReference type="Proteomes" id="UP001195769">
    <property type="component" value="Unassembled WGS sequence"/>
</dbReference>
<feature type="region of interest" description="Disordered" evidence="1">
    <location>
        <begin position="207"/>
        <end position="227"/>
    </location>
</feature>
<accession>A0AAD4HAQ8</accession>
<evidence type="ECO:0000256" key="1">
    <source>
        <dbReference type="SAM" id="MobiDB-lite"/>
    </source>
</evidence>
<keyword evidence="3" id="KW-1185">Reference proteome</keyword>
<evidence type="ECO:0000313" key="3">
    <source>
        <dbReference type="Proteomes" id="UP001195769"/>
    </source>
</evidence>
<dbReference type="GeneID" id="64664032"/>
<sequence>MVALKSYHVPSPQDAPRALLTFLLAAAPSPALAQDIHTRFDDHLASMIIAHMSGFLPHEAEQLTITGAPGTIGEVKTSVVWVQVPSENGTVHLELVHRFKVEMEHNWYEASDSPIPLYSPESHSEDAQLPPLSSFIPAGSNAPSCSTKKVGGRFRKGKAVADLRKSKAVKEGATWSSGPAIPDFPKAYYNVFPWGTNDPVEAAERKALSEGDAPTDPSYGRVQSSELGDKLASPAGWHALPWGVDPSISEEEKTTLQAKDLMRNGRQVLALSS</sequence>
<dbReference type="RefSeq" id="XP_041216231.1">
    <property type="nucleotide sequence ID" value="XM_041369734.1"/>
</dbReference>
<organism evidence="2 3">
    <name type="scientific">Suillus fuscotomentosus</name>
    <dbReference type="NCBI Taxonomy" id="1912939"/>
    <lineage>
        <taxon>Eukaryota</taxon>
        <taxon>Fungi</taxon>
        <taxon>Dikarya</taxon>
        <taxon>Basidiomycota</taxon>
        <taxon>Agaricomycotina</taxon>
        <taxon>Agaricomycetes</taxon>
        <taxon>Agaricomycetidae</taxon>
        <taxon>Boletales</taxon>
        <taxon>Suillineae</taxon>
        <taxon>Suillaceae</taxon>
        <taxon>Suillus</taxon>
    </lineage>
</organism>
<dbReference type="AlphaFoldDB" id="A0AAD4HAQ8"/>
<dbReference type="EMBL" id="JABBWK010000446">
    <property type="protein sequence ID" value="KAG1884209.1"/>
    <property type="molecule type" value="Genomic_DNA"/>
</dbReference>
<protein>
    <submittedName>
        <fullName evidence="2">Uncharacterized protein</fullName>
    </submittedName>
</protein>
<evidence type="ECO:0000313" key="2">
    <source>
        <dbReference type="EMBL" id="KAG1884209.1"/>
    </source>
</evidence>